<accession>A0ABQ8QJN2</accession>
<evidence type="ECO:0000313" key="3">
    <source>
        <dbReference type="Proteomes" id="UP001163828"/>
    </source>
</evidence>
<organism evidence="2 3">
    <name type="scientific">Lentinula boryana</name>
    <dbReference type="NCBI Taxonomy" id="40481"/>
    <lineage>
        <taxon>Eukaryota</taxon>
        <taxon>Fungi</taxon>
        <taxon>Dikarya</taxon>
        <taxon>Basidiomycota</taxon>
        <taxon>Agaricomycotina</taxon>
        <taxon>Agaricomycetes</taxon>
        <taxon>Agaricomycetidae</taxon>
        <taxon>Agaricales</taxon>
        <taxon>Marasmiineae</taxon>
        <taxon>Omphalotaceae</taxon>
        <taxon>Lentinula</taxon>
    </lineage>
</organism>
<protein>
    <submittedName>
        <fullName evidence="2">Uncharacterized protein</fullName>
    </submittedName>
</protein>
<reference evidence="2" key="1">
    <citation type="submission" date="2022-08" db="EMBL/GenBank/DDBJ databases">
        <authorList>
            <consortium name="DOE Joint Genome Institute"/>
            <person name="Min B."/>
            <person name="Riley R."/>
            <person name="Sierra-Patev S."/>
            <person name="Naranjo-Ortiz M."/>
            <person name="Looney B."/>
            <person name="Konkel Z."/>
            <person name="Slot J.C."/>
            <person name="Sakamoto Y."/>
            <person name="Steenwyk J.L."/>
            <person name="Rokas A."/>
            <person name="Carro J."/>
            <person name="Camarero S."/>
            <person name="Ferreira P."/>
            <person name="Molpeceres G."/>
            <person name="Ruiz-Duenas F.J."/>
            <person name="Serrano A."/>
            <person name="Henrissat B."/>
            <person name="Drula E."/>
            <person name="Hughes K.W."/>
            <person name="Mata J.L."/>
            <person name="Ishikawa N.K."/>
            <person name="Vargas-Isla R."/>
            <person name="Ushijima S."/>
            <person name="Smith C.A."/>
            <person name="Ahrendt S."/>
            <person name="Andreopoulos W."/>
            <person name="He G."/>
            <person name="Labutti K."/>
            <person name="Lipzen A."/>
            <person name="Ng V."/>
            <person name="Sandor L."/>
            <person name="Barry K."/>
            <person name="Martinez A.T."/>
            <person name="Xiao Y."/>
            <person name="Gibbons J.G."/>
            <person name="Terashima K."/>
            <person name="Hibbett D.S."/>
            <person name="Grigoriev I.V."/>
        </authorList>
    </citation>
    <scope>NUCLEOTIDE SEQUENCE</scope>
    <source>
        <strain evidence="2">TFB10827</strain>
    </source>
</reference>
<feature type="transmembrane region" description="Helical" evidence="1">
    <location>
        <begin position="107"/>
        <end position="134"/>
    </location>
</feature>
<comment type="caution">
    <text evidence="2">The sequence shown here is derived from an EMBL/GenBank/DDBJ whole genome shotgun (WGS) entry which is preliminary data.</text>
</comment>
<dbReference type="Proteomes" id="UP001163828">
    <property type="component" value="Unassembled WGS sequence"/>
</dbReference>
<keyword evidence="1" id="KW-0812">Transmembrane</keyword>
<evidence type="ECO:0000313" key="2">
    <source>
        <dbReference type="EMBL" id="KAJ3998744.1"/>
    </source>
</evidence>
<sequence length="155" mass="16079">MLITGDGSPVFTISALPATRTIVASASGWIENFGTTDQIQCNFFASESASGICFDRTRTDTGTPTPKVLEVDSTSSVAAFTTILSTQIPSPVNSPIGSSPTTAPKKVAVGSIVGGAVAGAVAGCMFLALLLWLLRRRQRRSSSVSEIEKANGLLE</sequence>
<keyword evidence="3" id="KW-1185">Reference proteome</keyword>
<evidence type="ECO:0000256" key="1">
    <source>
        <dbReference type="SAM" id="Phobius"/>
    </source>
</evidence>
<keyword evidence="1" id="KW-0472">Membrane</keyword>
<gene>
    <name evidence="2" type="ORF">F5050DRAFT_1176607</name>
</gene>
<name>A0ABQ8QJN2_9AGAR</name>
<keyword evidence="1" id="KW-1133">Transmembrane helix</keyword>
<dbReference type="EMBL" id="MU790553">
    <property type="protein sequence ID" value="KAJ3998744.1"/>
    <property type="molecule type" value="Genomic_DNA"/>
</dbReference>
<proteinExistence type="predicted"/>